<organism evidence="1">
    <name type="scientific">Octopus bimaculoides</name>
    <name type="common">California two-spotted octopus</name>
    <dbReference type="NCBI Taxonomy" id="37653"/>
    <lineage>
        <taxon>Eukaryota</taxon>
        <taxon>Metazoa</taxon>
        <taxon>Spiralia</taxon>
        <taxon>Lophotrochozoa</taxon>
        <taxon>Mollusca</taxon>
        <taxon>Cephalopoda</taxon>
        <taxon>Coleoidea</taxon>
        <taxon>Octopodiformes</taxon>
        <taxon>Octopoda</taxon>
        <taxon>Incirrata</taxon>
        <taxon>Octopodidae</taxon>
        <taxon>Octopus</taxon>
    </lineage>
</organism>
<protein>
    <submittedName>
        <fullName evidence="1">Uncharacterized protein</fullName>
    </submittedName>
</protein>
<dbReference type="AlphaFoldDB" id="A0A0L8HVW0"/>
<reference evidence="1" key="1">
    <citation type="submission" date="2015-07" db="EMBL/GenBank/DDBJ databases">
        <title>MeaNS - Measles Nucleotide Surveillance Program.</title>
        <authorList>
            <person name="Tran T."/>
            <person name="Druce J."/>
        </authorList>
    </citation>
    <scope>NUCLEOTIDE SEQUENCE</scope>
    <source>
        <strain evidence="1">UCB-OBI-ISO-001</strain>
        <tissue evidence="1">Gonad</tissue>
    </source>
</reference>
<accession>A0A0L8HVW0</accession>
<gene>
    <name evidence="1" type="ORF">OCBIM_22004642mg</name>
</gene>
<dbReference type="EMBL" id="KQ417191">
    <property type="protein sequence ID" value="KOF93368.1"/>
    <property type="molecule type" value="Genomic_DNA"/>
</dbReference>
<sequence length="65" mass="7828">MKRKRINQTWQNHALNVTKYQLALFNDRTMKLFTWRKISESFSNHKQNECQFKNDTLLLQIAVTG</sequence>
<evidence type="ECO:0000313" key="1">
    <source>
        <dbReference type="EMBL" id="KOF93368.1"/>
    </source>
</evidence>
<proteinExistence type="predicted"/>
<name>A0A0L8HVW0_OCTBM</name>